<protein>
    <recommendedName>
        <fullName evidence="3">Pyrroloquinoline quinone-dependent pyranose dehydrogenase beta-propeller domain-containing protein</fullName>
    </recommendedName>
</protein>
<evidence type="ECO:0000259" key="3">
    <source>
        <dbReference type="Pfam" id="PF22807"/>
    </source>
</evidence>
<proteinExistence type="predicted"/>
<feature type="transmembrane region" description="Helical" evidence="1">
    <location>
        <begin position="452"/>
        <end position="469"/>
    </location>
</feature>
<dbReference type="STRING" id="1054147.F4Q2T4"/>
<feature type="chain" id="PRO_5003313575" description="Pyrroloquinoline quinone-dependent pyranose dehydrogenase beta-propeller domain-containing protein" evidence="2">
    <location>
        <begin position="29"/>
        <end position="470"/>
    </location>
</feature>
<dbReference type="RefSeq" id="XP_004355184.1">
    <property type="nucleotide sequence ID" value="XM_004355132.1"/>
</dbReference>
<keyword evidence="1" id="KW-1133">Transmembrane helix</keyword>
<dbReference type="PROSITE" id="PS00018">
    <property type="entry name" value="EF_HAND_1"/>
    <property type="match status" value="1"/>
</dbReference>
<reference evidence="5" key="1">
    <citation type="journal article" date="2011" name="Genome Res.">
        <title>Phylogeny-wide analysis of social amoeba genomes highlights ancient origins for complex intercellular communication.</title>
        <authorList>
            <person name="Heidel A.J."/>
            <person name="Lawal H.M."/>
            <person name="Felder M."/>
            <person name="Schilde C."/>
            <person name="Helps N.R."/>
            <person name="Tunggal B."/>
            <person name="Rivero F."/>
            <person name="John U."/>
            <person name="Schleicher M."/>
            <person name="Eichinger L."/>
            <person name="Platzer M."/>
            <person name="Noegel A.A."/>
            <person name="Schaap P."/>
            <person name="Gloeckner G."/>
        </authorList>
    </citation>
    <scope>NUCLEOTIDE SEQUENCE [LARGE SCALE GENOMIC DNA]</scope>
    <source>
        <strain evidence="5">SH3</strain>
    </source>
</reference>
<dbReference type="OrthoDB" id="507128at2759"/>
<accession>F4Q2T4</accession>
<gene>
    <name evidence="4" type="ORF">DFA_07688</name>
</gene>
<evidence type="ECO:0000256" key="2">
    <source>
        <dbReference type="SAM" id="SignalP"/>
    </source>
</evidence>
<dbReference type="EMBL" id="GL883021">
    <property type="protein sequence ID" value="EGG16710.1"/>
    <property type="molecule type" value="Genomic_DNA"/>
</dbReference>
<dbReference type="OMA" id="GINHHWT"/>
<evidence type="ECO:0000313" key="5">
    <source>
        <dbReference type="Proteomes" id="UP000007797"/>
    </source>
</evidence>
<keyword evidence="1" id="KW-0812">Transmembrane</keyword>
<dbReference type="InterPro" id="IPR054539">
    <property type="entry name" value="Beta-prop_PDH"/>
</dbReference>
<dbReference type="KEGG" id="dfa:DFA_07688"/>
<keyword evidence="2" id="KW-0732">Signal</keyword>
<dbReference type="InterPro" id="IPR011042">
    <property type="entry name" value="6-blade_b-propeller_TolB-like"/>
</dbReference>
<dbReference type="Pfam" id="PF22807">
    <property type="entry name" value="TrAA12"/>
    <property type="match status" value="1"/>
</dbReference>
<name>F4Q2T4_CACFS</name>
<dbReference type="AlphaFoldDB" id="F4Q2T4"/>
<dbReference type="InterPro" id="IPR018247">
    <property type="entry name" value="EF_Hand_1_Ca_BS"/>
</dbReference>
<dbReference type="SUPFAM" id="SSF50952">
    <property type="entry name" value="Soluble quinoprotein glucose dehydrogenase"/>
    <property type="match status" value="1"/>
</dbReference>
<organism evidence="4 5">
    <name type="scientific">Cavenderia fasciculata</name>
    <name type="common">Slime mold</name>
    <name type="synonym">Dictyostelium fasciculatum</name>
    <dbReference type="NCBI Taxonomy" id="261658"/>
    <lineage>
        <taxon>Eukaryota</taxon>
        <taxon>Amoebozoa</taxon>
        <taxon>Evosea</taxon>
        <taxon>Eumycetozoa</taxon>
        <taxon>Dictyostelia</taxon>
        <taxon>Acytosteliales</taxon>
        <taxon>Cavenderiaceae</taxon>
        <taxon>Cavenderia</taxon>
    </lineage>
</organism>
<dbReference type="InterPro" id="IPR011041">
    <property type="entry name" value="Quinoprot_gluc/sorb_DH_b-prop"/>
</dbReference>
<sequence length="470" mass="50971">MYNNKQITLFTLLLSLLLVTVSVQLVSGQQCESQLNSNSFFIQPNLCAWTVRTGLVEPRTIRVMSNGDILVLEKPPASQITVMFDSNKNGVIDGNEIAVLAKQANLNHGLTVQGAYLYATTPTTVYRWKYTPGNRTNLGTPETVMTGVPANSPNIMNGHSTRTIEFVNSTSDGFYLSIGSAENLDATSIRSRVVKCSFDLSAIPQGGYTYSQCTVFADGCRNEVGLRVDSKGRLWGVENGMDNLNRADIGGDIHMDNPCEEVNIFTNEGGFYGYPYCFSEGKLAAPYGKGNRTQWAVSLTDTTHTDVWCDNSTNVGKPVFCMPAHAAPLDIMFNDLSTFPPPLNRGVLVSHHGSWNRKPTAGYQVVAIDTDPTSGLPIQGSLTKVIGVPTDGNEWNIRPVSLAILRPCGAYTECLLFSDDNTNSVYAVRSTLNDNTTTGSTTGSSSITTPSLSSSLFIIMIVLSCLIFIN</sequence>
<dbReference type="GeneID" id="14869438"/>
<keyword evidence="5" id="KW-1185">Reference proteome</keyword>
<dbReference type="Gene3D" id="2.120.10.30">
    <property type="entry name" value="TolB, C-terminal domain"/>
    <property type="match status" value="1"/>
</dbReference>
<keyword evidence="1" id="KW-0472">Membrane</keyword>
<evidence type="ECO:0000313" key="4">
    <source>
        <dbReference type="EMBL" id="EGG16710.1"/>
    </source>
</evidence>
<evidence type="ECO:0000256" key="1">
    <source>
        <dbReference type="SAM" id="Phobius"/>
    </source>
</evidence>
<feature type="signal peptide" evidence="2">
    <location>
        <begin position="1"/>
        <end position="28"/>
    </location>
</feature>
<dbReference type="Proteomes" id="UP000007797">
    <property type="component" value="Unassembled WGS sequence"/>
</dbReference>
<feature type="domain" description="Pyrroloquinoline quinone-dependent pyranose dehydrogenase beta-propeller" evidence="3">
    <location>
        <begin position="44"/>
        <end position="429"/>
    </location>
</feature>